<evidence type="ECO:0000256" key="1">
    <source>
        <dbReference type="ARBA" id="ARBA00004651"/>
    </source>
</evidence>
<evidence type="ECO:0000256" key="2">
    <source>
        <dbReference type="ARBA" id="ARBA00022448"/>
    </source>
</evidence>
<evidence type="ECO:0000313" key="9">
    <source>
        <dbReference type="Proteomes" id="UP000431744"/>
    </source>
</evidence>
<keyword evidence="5 6" id="KW-0472">Membrane</keyword>
<evidence type="ECO:0000256" key="5">
    <source>
        <dbReference type="ARBA" id="ARBA00023136"/>
    </source>
</evidence>
<dbReference type="EMBL" id="WBJY01000002">
    <property type="protein sequence ID" value="KAB1648242.1"/>
    <property type="molecule type" value="Genomic_DNA"/>
</dbReference>
<evidence type="ECO:0000256" key="6">
    <source>
        <dbReference type="SAM" id="Phobius"/>
    </source>
</evidence>
<feature type="transmembrane region" description="Helical" evidence="6">
    <location>
        <begin position="316"/>
        <end position="335"/>
    </location>
</feature>
<feature type="transmembrane region" description="Helical" evidence="6">
    <location>
        <begin position="378"/>
        <end position="401"/>
    </location>
</feature>
<feature type="transmembrane region" description="Helical" evidence="6">
    <location>
        <begin position="274"/>
        <end position="296"/>
    </location>
</feature>
<comment type="caution">
    <text evidence="8">The sequence shown here is derived from an EMBL/GenBank/DDBJ whole genome shotgun (WGS) entry which is preliminary data.</text>
</comment>
<keyword evidence="3 6" id="KW-0812">Transmembrane</keyword>
<organism evidence="8 9">
    <name type="scientific">Pseudoclavibacter endophyticus</name>
    <dbReference type="NCBI Taxonomy" id="1778590"/>
    <lineage>
        <taxon>Bacteria</taxon>
        <taxon>Bacillati</taxon>
        <taxon>Actinomycetota</taxon>
        <taxon>Actinomycetes</taxon>
        <taxon>Micrococcales</taxon>
        <taxon>Microbacteriaceae</taxon>
        <taxon>Pseudoclavibacter</taxon>
    </lineage>
</organism>
<dbReference type="Pfam" id="PF07690">
    <property type="entry name" value="MFS_1"/>
    <property type="match status" value="1"/>
</dbReference>
<keyword evidence="9" id="KW-1185">Reference proteome</keyword>
<keyword evidence="4 6" id="KW-1133">Transmembrane helix</keyword>
<feature type="transmembrane region" description="Helical" evidence="6">
    <location>
        <begin position="176"/>
        <end position="196"/>
    </location>
</feature>
<comment type="subcellular location">
    <subcellularLocation>
        <location evidence="1">Cell membrane</location>
        <topology evidence="1">Multi-pass membrane protein</topology>
    </subcellularLocation>
</comment>
<feature type="transmembrane region" description="Helical" evidence="6">
    <location>
        <begin position="347"/>
        <end position="366"/>
    </location>
</feature>
<dbReference type="SUPFAM" id="SSF103473">
    <property type="entry name" value="MFS general substrate transporter"/>
    <property type="match status" value="1"/>
</dbReference>
<feature type="transmembrane region" description="Helical" evidence="6">
    <location>
        <begin position="7"/>
        <end position="30"/>
    </location>
</feature>
<sequence>MPRFSPVSMGAIIGAFALVEFTSGILQGYYTPMLTDIARHLDVHDADVNWLEGSQLMLSAITVPLLSRLGDAIGHKRILLVSTFVVMVATFGLVVAPNFAVFLVAWAVQGVYTVWLPLEIALIWIRAERAAGRVPGTRPAALTRRAAGMLVAALELGVIGGALAGGALVTALPLDAVLLVPGIAVALCLIAIWVWVDETPSVTGGGVDGIGTTLLTLSLLAATGGLSLMRMLGPEHPIPWLVIAAGLLLLWPFARHELRVERPLIDVRMFVDPALWPVFVTSGLFGMSVLGAQAPLSTFARTDPAVTGYGLGISGFETSIIIGAYVLSLVAGAMLYPLVTRTITPRITLLCATLLVAIGYLLFVPFHDTYAQVLGNMLIAGAGSGALVAALPASAAAAAPADATGVATGLTNAVRMVGGAVASCVFGLALANGVAAASGATAPLGDDAVTAGSLTGYMTVWIVCGASALAAAATLLIVPKRAFVDAPEPVSPAGLVT</sequence>
<proteinExistence type="predicted"/>
<feature type="transmembrane region" description="Helical" evidence="6">
    <location>
        <begin position="146"/>
        <end position="170"/>
    </location>
</feature>
<keyword evidence="2" id="KW-0813">Transport</keyword>
<dbReference type="Gene3D" id="1.20.1250.20">
    <property type="entry name" value="MFS general substrate transporter like domains"/>
    <property type="match status" value="1"/>
</dbReference>
<dbReference type="Gene3D" id="1.20.1720.10">
    <property type="entry name" value="Multidrug resistance protein D"/>
    <property type="match status" value="1"/>
</dbReference>
<reference evidence="8 9" key="1">
    <citation type="submission" date="2019-09" db="EMBL/GenBank/DDBJ databases">
        <title>Phylogeny of genus Pseudoclavibacter and closely related genus.</title>
        <authorList>
            <person name="Li Y."/>
        </authorList>
    </citation>
    <scope>NUCLEOTIDE SEQUENCE [LARGE SCALE GENOMIC DNA]</scope>
    <source>
        <strain evidence="8 9">EGI 60007</strain>
    </source>
</reference>
<feature type="transmembrane region" description="Helical" evidence="6">
    <location>
        <begin position="238"/>
        <end position="254"/>
    </location>
</feature>
<feature type="transmembrane region" description="Helical" evidence="6">
    <location>
        <begin position="413"/>
        <end position="437"/>
    </location>
</feature>
<evidence type="ECO:0000256" key="3">
    <source>
        <dbReference type="ARBA" id="ARBA00022692"/>
    </source>
</evidence>
<dbReference type="PANTHER" id="PTHR42718">
    <property type="entry name" value="MAJOR FACILITATOR SUPERFAMILY MULTIDRUG TRANSPORTER MFSC"/>
    <property type="match status" value="1"/>
</dbReference>
<feature type="transmembrane region" description="Helical" evidence="6">
    <location>
        <begin position="78"/>
        <end position="96"/>
    </location>
</feature>
<protein>
    <submittedName>
        <fullName evidence="8">MFS transporter</fullName>
    </submittedName>
</protein>
<feature type="domain" description="Major facilitator superfamily (MFS) profile" evidence="7">
    <location>
        <begin position="12"/>
        <end position="482"/>
    </location>
</feature>
<dbReference type="PROSITE" id="PS50850">
    <property type="entry name" value="MFS"/>
    <property type="match status" value="1"/>
</dbReference>
<dbReference type="InterPro" id="IPR036259">
    <property type="entry name" value="MFS_trans_sf"/>
</dbReference>
<feature type="transmembrane region" description="Helical" evidence="6">
    <location>
        <begin position="102"/>
        <end position="125"/>
    </location>
</feature>
<dbReference type="InterPro" id="IPR020846">
    <property type="entry name" value="MFS_dom"/>
</dbReference>
<dbReference type="Proteomes" id="UP000431744">
    <property type="component" value="Unassembled WGS sequence"/>
</dbReference>
<evidence type="ECO:0000256" key="4">
    <source>
        <dbReference type="ARBA" id="ARBA00022989"/>
    </source>
</evidence>
<name>A0A6H9WL55_9MICO</name>
<dbReference type="GO" id="GO:0005886">
    <property type="term" value="C:plasma membrane"/>
    <property type="evidence" value="ECO:0007669"/>
    <property type="project" value="UniProtKB-SubCell"/>
</dbReference>
<feature type="transmembrane region" description="Helical" evidence="6">
    <location>
        <begin position="457"/>
        <end position="478"/>
    </location>
</feature>
<accession>A0A6H9WL55</accession>
<feature type="transmembrane region" description="Helical" evidence="6">
    <location>
        <begin position="208"/>
        <end position="232"/>
    </location>
</feature>
<dbReference type="AlphaFoldDB" id="A0A6H9WL55"/>
<dbReference type="OrthoDB" id="4484751at2"/>
<dbReference type="PANTHER" id="PTHR42718:SF9">
    <property type="entry name" value="MAJOR FACILITATOR SUPERFAMILY MULTIDRUG TRANSPORTER MFSC"/>
    <property type="match status" value="1"/>
</dbReference>
<dbReference type="GO" id="GO:0022857">
    <property type="term" value="F:transmembrane transporter activity"/>
    <property type="evidence" value="ECO:0007669"/>
    <property type="project" value="InterPro"/>
</dbReference>
<evidence type="ECO:0000313" key="8">
    <source>
        <dbReference type="EMBL" id="KAB1648242.1"/>
    </source>
</evidence>
<evidence type="ECO:0000259" key="7">
    <source>
        <dbReference type="PROSITE" id="PS50850"/>
    </source>
</evidence>
<gene>
    <name evidence="8" type="ORF">F8O04_11050</name>
</gene>
<dbReference type="InterPro" id="IPR011701">
    <property type="entry name" value="MFS"/>
</dbReference>
<dbReference type="RefSeq" id="WP_158029437.1">
    <property type="nucleotide sequence ID" value="NZ_BMHG01000001.1"/>
</dbReference>